<dbReference type="EMBL" id="AP028924">
    <property type="protein sequence ID" value="BET03321.1"/>
    <property type="molecule type" value="Genomic_DNA"/>
</dbReference>
<proteinExistence type="predicted"/>
<evidence type="ECO:0000313" key="1">
    <source>
        <dbReference type="EMBL" id="BET03321.1"/>
    </source>
</evidence>
<name>A0ABN7BIE1_9HEMI</name>
<dbReference type="Proteomes" id="UP001307889">
    <property type="component" value="Chromosome 16"/>
</dbReference>
<organism evidence="1 2">
    <name type="scientific">Nesidiocoris tenuis</name>
    <dbReference type="NCBI Taxonomy" id="355587"/>
    <lineage>
        <taxon>Eukaryota</taxon>
        <taxon>Metazoa</taxon>
        <taxon>Ecdysozoa</taxon>
        <taxon>Arthropoda</taxon>
        <taxon>Hexapoda</taxon>
        <taxon>Insecta</taxon>
        <taxon>Pterygota</taxon>
        <taxon>Neoptera</taxon>
        <taxon>Paraneoptera</taxon>
        <taxon>Hemiptera</taxon>
        <taxon>Heteroptera</taxon>
        <taxon>Panheteroptera</taxon>
        <taxon>Cimicomorpha</taxon>
        <taxon>Miridae</taxon>
        <taxon>Dicyphina</taxon>
        <taxon>Nesidiocoris</taxon>
    </lineage>
</organism>
<evidence type="ECO:0000313" key="2">
    <source>
        <dbReference type="Proteomes" id="UP001307889"/>
    </source>
</evidence>
<keyword evidence="2" id="KW-1185">Reference proteome</keyword>
<protein>
    <submittedName>
        <fullName evidence="1">Uncharacterized protein</fullName>
    </submittedName>
</protein>
<reference evidence="1 2" key="1">
    <citation type="submission" date="2023-09" db="EMBL/GenBank/DDBJ databases">
        <title>Nesidiocoris tenuis whole genome shotgun sequence.</title>
        <authorList>
            <person name="Shibata T."/>
            <person name="Shimoda M."/>
            <person name="Kobayashi T."/>
            <person name="Uehara T."/>
        </authorList>
    </citation>
    <scope>NUCLEOTIDE SEQUENCE [LARGE SCALE GENOMIC DNA]</scope>
    <source>
        <strain evidence="1 2">Japan</strain>
    </source>
</reference>
<accession>A0ABN7BIE1</accession>
<gene>
    <name evidence="1" type="ORF">NTJ_16140</name>
</gene>
<sequence length="79" mass="9057">MHEARAEFLESFPPRRHIVLGEISSFIRKRCASSERNVMGCGAAPRNWVSLRAKPPTSDLLETHFHGRNIRFRVVSLAR</sequence>